<dbReference type="CDD" id="cd00268">
    <property type="entry name" value="DEADc"/>
    <property type="match status" value="1"/>
</dbReference>
<dbReference type="InterPro" id="IPR014014">
    <property type="entry name" value="RNA_helicase_DEAD_Q_motif"/>
</dbReference>
<feature type="short sequence motif" description="Q motif" evidence="10">
    <location>
        <begin position="3"/>
        <end position="31"/>
    </location>
</feature>
<evidence type="ECO:0000256" key="2">
    <source>
        <dbReference type="ARBA" id="ARBA00022490"/>
    </source>
</evidence>
<name>A0A263BY95_9BACI</name>
<keyword evidence="3 11" id="KW-0547">Nucleotide-binding</keyword>
<reference evidence="16" key="1">
    <citation type="submission" date="2017-08" db="EMBL/GenBank/DDBJ databases">
        <authorList>
            <person name="Huang Z."/>
        </authorList>
    </citation>
    <scope>NUCLEOTIDE SEQUENCE [LARGE SCALE GENOMIC DNA]</scope>
    <source>
        <strain evidence="16">SA5d-4</strain>
    </source>
</reference>
<accession>A0A263BY95</accession>
<evidence type="ECO:0000259" key="12">
    <source>
        <dbReference type="PROSITE" id="PS51192"/>
    </source>
</evidence>
<dbReference type="GO" id="GO:0003724">
    <property type="term" value="F:RNA helicase activity"/>
    <property type="evidence" value="ECO:0007669"/>
    <property type="project" value="UniProtKB-EC"/>
</dbReference>
<evidence type="ECO:0000256" key="1">
    <source>
        <dbReference type="ARBA" id="ARBA00012552"/>
    </source>
</evidence>
<feature type="domain" description="DEAD-box RNA helicase Q" evidence="14">
    <location>
        <begin position="3"/>
        <end position="31"/>
    </location>
</feature>
<dbReference type="GO" id="GO:0016787">
    <property type="term" value="F:hydrolase activity"/>
    <property type="evidence" value="ECO:0007669"/>
    <property type="project" value="UniProtKB-KW"/>
</dbReference>
<evidence type="ECO:0000256" key="6">
    <source>
        <dbReference type="ARBA" id="ARBA00022840"/>
    </source>
</evidence>
<dbReference type="InterPro" id="IPR012677">
    <property type="entry name" value="Nucleotide-bd_a/b_plait_sf"/>
</dbReference>
<dbReference type="EC" id="3.6.4.13" evidence="1"/>
<dbReference type="PROSITE" id="PS51194">
    <property type="entry name" value="HELICASE_CTER"/>
    <property type="match status" value="1"/>
</dbReference>
<dbReference type="Proteomes" id="UP000217083">
    <property type="component" value="Unassembled WGS sequence"/>
</dbReference>
<sequence>MTTGFTKFNIAKDITNAIEEMGFEQPSPIQEKVIPVILEKVDVIGQAQTGTGKTAAFGIPLIEKTTPKNEVQAIVLTPTRELAMQVAGEIQKIAKHKRTRVLPIYGGQSIEMQIKALKRGVQIVIGTPGRVLDHLRRKTLKLDKIHTFILDEADEMLNMGFISDIEEIIGQANNDRQTLLFSATMPHEIKRLARNYMKSPRIVSATPNKVTATKVDQVYYQTFDKNKVDTLCRILDSNEIDLGIIFSRTKKGVAELTESLQARGYVTDGLHGDLTQMQRDKVMNKFRMCKIDFLIATDVAARGIDVENVTHVINYDIPQDPESYVHRIGRTGRAGRQGIAITLVTPAEMKHLRSIESEIGMPLEQGKVPTMKEVVIKRSQVWKKQIIETINKGEADDAFTPLINELLENHEPKDVLHAMMKLAFSYDGIEEEPMDFGDTGGKPGMVRFFLNVGRSANLQPKMLAEEIAKSTGISAHTVGRIDMFDKFTFFEIPKEPAPFVYESLKQTRLNGMRIFIQPAKPRNS</sequence>
<feature type="domain" description="Helicase C-terminal" evidence="13">
    <location>
        <begin position="214"/>
        <end position="375"/>
    </location>
</feature>
<evidence type="ECO:0000256" key="9">
    <source>
        <dbReference type="ARBA" id="ARBA00067932"/>
    </source>
</evidence>
<evidence type="ECO:0000259" key="13">
    <source>
        <dbReference type="PROSITE" id="PS51194"/>
    </source>
</evidence>
<comment type="catalytic activity">
    <reaction evidence="8">
        <text>ATP + H2O = ADP + phosphate + H(+)</text>
        <dbReference type="Rhea" id="RHEA:13065"/>
        <dbReference type="ChEBI" id="CHEBI:15377"/>
        <dbReference type="ChEBI" id="CHEBI:15378"/>
        <dbReference type="ChEBI" id="CHEBI:30616"/>
        <dbReference type="ChEBI" id="CHEBI:43474"/>
        <dbReference type="ChEBI" id="CHEBI:456216"/>
        <dbReference type="EC" id="3.6.4.13"/>
    </reaction>
</comment>
<evidence type="ECO:0000256" key="10">
    <source>
        <dbReference type="PROSITE-ProRule" id="PRU00552"/>
    </source>
</evidence>
<dbReference type="CDD" id="cd18787">
    <property type="entry name" value="SF2_C_DEAD"/>
    <property type="match status" value="1"/>
</dbReference>
<dbReference type="SMART" id="SM00490">
    <property type="entry name" value="HELICc"/>
    <property type="match status" value="1"/>
</dbReference>
<keyword evidence="4 11" id="KW-0378">Hydrolase</keyword>
<organism evidence="15 16">
    <name type="scientific">Lottiidibacillus patelloidae</name>
    <dbReference type="NCBI Taxonomy" id="2670334"/>
    <lineage>
        <taxon>Bacteria</taxon>
        <taxon>Bacillati</taxon>
        <taxon>Bacillota</taxon>
        <taxon>Bacilli</taxon>
        <taxon>Bacillales</taxon>
        <taxon>Bacillaceae</taxon>
        <taxon>Lottiidibacillus</taxon>
    </lineage>
</organism>
<dbReference type="Gene3D" id="3.30.70.330">
    <property type="match status" value="1"/>
</dbReference>
<keyword evidence="2" id="KW-0963">Cytoplasm</keyword>
<dbReference type="GO" id="GO:0033592">
    <property type="term" value="F:RNA strand annealing activity"/>
    <property type="evidence" value="ECO:0007669"/>
    <property type="project" value="TreeGrafter"/>
</dbReference>
<dbReference type="InterPro" id="IPR050547">
    <property type="entry name" value="DEAD_box_RNA_helicases"/>
</dbReference>
<dbReference type="RefSeq" id="WP_094921856.1">
    <property type="nucleotide sequence ID" value="NZ_NPIA01000001.1"/>
</dbReference>
<keyword evidence="5 11" id="KW-0347">Helicase</keyword>
<evidence type="ECO:0000256" key="5">
    <source>
        <dbReference type="ARBA" id="ARBA00022806"/>
    </source>
</evidence>
<dbReference type="InterPro" id="IPR027417">
    <property type="entry name" value="P-loop_NTPase"/>
</dbReference>
<dbReference type="PANTHER" id="PTHR47963">
    <property type="entry name" value="DEAD-BOX ATP-DEPENDENT RNA HELICASE 47, MITOCHONDRIAL"/>
    <property type="match status" value="1"/>
</dbReference>
<dbReference type="InterPro" id="IPR011545">
    <property type="entry name" value="DEAD/DEAH_box_helicase_dom"/>
</dbReference>
<evidence type="ECO:0000256" key="3">
    <source>
        <dbReference type="ARBA" id="ARBA00022741"/>
    </source>
</evidence>
<evidence type="ECO:0000256" key="7">
    <source>
        <dbReference type="ARBA" id="ARBA00038437"/>
    </source>
</evidence>
<dbReference type="InterPro" id="IPR014001">
    <property type="entry name" value="Helicase_ATP-bd"/>
</dbReference>
<evidence type="ECO:0000259" key="14">
    <source>
        <dbReference type="PROSITE" id="PS51195"/>
    </source>
</evidence>
<comment type="similarity">
    <text evidence="7 11">Belongs to the DEAD box helicase family.</text>
</comment>
<evidence type="ECO:0000313" key="16">
    <source>
        <dbReference type="Proteomes" id="UP000217083"/>
    </source>
</evidence>
<dbReference type="InterPro" id="IPR001650">
    <property type="entry name" value="Helicase_C-like"/>
</dbReference>
<comment type="caution">
    <text evidence="15">The sequence shown here is derived from an EMBL/GenBank/DDBJ whole genome shotgun (WGS) entry which is preliminary data.</text>
</comment>
<dbReference type="PROSITE" id="PS51192">
    <property type="entry name" value="HELICASE_ATP_BIND_1"/>
    <property type="match status" value="1"/>
</dbReference>
<dbReference type="GO" id="GO:0009409">
    <property type="term" value="P:response to cold"/>
    <property type="evidence" value="ECO:0007669"/>
    <property type="project" value="TreeGrafter"/>
</dbReference>
<dbReference type="PROSITE" id="PS00039">
    <property type="entry name" value="DEAD_ATP_HELICASE"/>
    <property type="match status" value="1"/>
</dbReference>
<dbReference type="EMBL" id="NPIA01000001">
    <property type="protein sequence ID" value="OZM58640.1"/>
    <property type="molecule type" value="Genomic_DNA"/>
</dbReference>
<dbReference type="SMART" id="SM00487">
    <property type="entry name" value="DEXDc"/>
    <property type="match status" value="1"/>
</dbReference>
<dbReference type="CDD" id="cd12252">
    <property type="entry name" value="RRM_DbpA"/>
    <property type="match status" value="1"/>
</dbReference>
<proteinExistence type="inferred from homology"/>
<dbReference type="GO" id="GO:0005840">
    <property type="term" value="C:ribosome"/>
    <property type="evidence" value="ECO:0007669"/>
    <property type="project" value="TreeGrafter"/>
</dbReference>
<dbReference type="PROSITE" id="PS51195">
    <property type="entry name" value="Q_MOTIF"/>
    <property type="match status" value="1"/>
</dbReference>
<dbReference type="Pfam" id="PF00270">
    <property type="entry name" value="DEAD"/>
    <property type="match status" value="1"/>
</dbReference>
<dbReference type="GO" id="GO:0005524">
    <property type="term" value="F:ATP binding"/>
    <property type="evidence" value="ECO:0007669"/>
    <property type="project" value="UniProtKB-KW"/>
</dbReference>
<dbReference type="InterPro" id="IPR044742">
    <property type="entry name" value="DEAD/DEAH_RhlB"/>
</dbReference>
<dbReference type="GO" id="GO:0005829">
    <property type="term" value="C:cytosol"/>
    <property type="evidence" value="ECO:0007669"/>
    <property type="project" value="TreeGrafter"/>
</dbReference>
<evidence type="ECO:0000313" key="15">
    <source>
        <dbReference type="EMBL" id="OZM58640.1"/>
    </source>
</evidence>
<dbReference type="Pfam" id="PF03880">
    <property type="entry name" value="DbpA"/>
    <property type="match status" value="1"/>
</dbReference>
<keyword evidence="6 11" id="KW-0067">ATP-binding</keyword>
<reference evidence="15 16" key="2">
    <citation type="submission" date="2017-09" db="EMBL/GenBank/DDBJ databases">
        <title>Bacillus patelloidae sp. nov., isolated from the intestinal tract of a marine limpet.</title>
        <authorList>
            <person name="Liu R."/>
            <person name="Dong C."/>
            <person name="Shao Z."/>
        </authorList>
    </citation>
    <scope>NUCLEOTIDE SEQUENCE [LARGE SCALE GENOMIC DNA]</scope>
    <source>
        <strain evidence="15 16">SA5d-4</strain>
    </source>
</reference>
<dbReference type="AlphaFoldDB" id="A0A263BY95"/>
<evidence type="ECO:0000256" key="4">
    <source>
        <dbReference type="ARBA" id="ARBA00022801"/>
    </source>
</evidence>
<feature type="domain" description="Helicase ATP-binding" evidence="12">
    <location>
        <begin position="34"/>
        <end position="203"/>
    </location>
</feature>
<protein>
    <recommendedName>
        <fullName evidence="9">ATP-dependent RNA helicase CshA</fullName>
        <ecNumber evidence="1">3.6.4.13</ecNumber>
    </recommendedName>
</protein>
<dbReference type="FunFam" id="3.40.50.300:FF:000108">
    <property type="entry name" value="ATP-dependent RNA helicase RhlE"/>
    <property type="match status" value="1"/>
</dbReference>
<evidence type="ECO:0000256" key="8">
    <source>
        <dbReference type="ARBA" id="ARBA00047984"/>
    </source>
</evidence>
<dbReference type="Gene3D" id="3.40.50.300">
    <property type="entry name" value="P-loop containing nucleotide triphosphate hydrolases"/>
    <property type="match status" value="2"/>
</dbReference>
<keyword evidence="16" id="KW-1185">Reference proteome</keyword>
<dbReference type="SUPFAM" id="SSF52540">
    <property type="entry name" value="P-loop containing nucleoside triphosphate hydrolases"/>
    <property type="match status" value="1"/>
</dbReference>
<dbReference type="InterPro" id="IPR005580">
    <property type="entry name" value="DbpA/CsdA_RNA-bd_dom"/>
</dbReference>
<dbReference type="Pfam" id="PF00271">
    <property type="entry name" value="Helicase_C"/>
    <property type="match status" value="1"/>
</dbReference>
<evidence type="ECO:0000256" key="11">
    <source>
        <dbReference type="RuleBase" id="RU000492"/>
    </source>
</evidence>
<dbReference type="InterPro" id="IPR000629">
    <property type="entry name" value="RNA-helicase_DEAD-box_CS"/>
</dbReference>
<dbReference type="PANTHER" id="PTHR47963:SF8">
    <property type="entry name" value="ATP-DEPENDENT RNA HELICASE DEAD"/>
    <property type="match status" value="1"/>
</dbReference>
<gene>
    <name evidence="15" type="ORF">CIB95_03470</name>
</gene>